<gene>
    <name evidence="2" type="ORF">MNBD_GAMMA11-3435</name>
</gene>
<name>A0A3B0WV56_9ZZZZ</name>
<feature type="domain" description="DUF4384" evidence="1">
    <location>
        <begin position="44"/>
        <end position="121"/>
    </location>
</feature>
<proteinExistence type="predicted"/>
<protein>
    <recommendedName>
        <fullName evidence="1">DUF4384 domain-containing protein</fullName>
    </recommendedName>
</protein>
<dbReference type="EMBL" id="UOFG01000076">
    <property type="protein sequence ID" value="VAW59321.1"/>
    <property type="molecule type" value="Genomic_DNA"/>
</dbReference>
<dbReference type="InterPro" id="IPR025493">
    <property type="entry name" value="DUF4384"/>
</dbReference>
<evidence type="ECO:0000313" key="2">
    <source>
        <dbReference type="EMBL" id="VAW59321.1"/>
    </source>
</evidence>
<dbReference type="Pfam" id="PF14326">
    <property type="entry name" value="DUF4384"/>
    <property type="match status" value="1"/>
</dbReference>
<evidence type="ECO:0000259" key="1">
    <source>
        <dbReference type="Pfam" id="PF14326"/>
    </source>
</evidence>
<sequence length="171" mass="19136">MRSSLISAVLAGLFLLSTTVCAGKKLTQTIHIEITSHLGDQQVFQQNDIISFLLSLDKAAYVYVIYQDASRQLTQIVPNKLQPVNFYRAGVFIAVPAENSAFQFIIQPPFGKETLWVFATDNASLVFPGKNRPNGLKLLKADINSIRTQVQQHSKERWGEAHFDLTSQEGR</sequence>
<reference evidence="2" key="1">
    <citation type="submission" date="2018-06" db="EMBL/GenBank/DDBJ databases">
        <authorList>
            <person name="Zhirakovskaya E."/>
        </authorList>
    </citation>
    <scope>NUCLEOTIDE SEQUENCE</scope>
</reference>
<accession>A0A3B0WV56</accession>
<dbReference type="AlphaFoldDB" id="A0A3B0WV56"/>
<organism evidence="2">
    <name type="scientific">hydrothermal vent metagenome</name>
    <dbReference type="NCBI Taxonomy" id="652676"/>
    <lineage>
        <taxon>unclassified sequences</taxon>
        <taxon>metagenomes</taxon>
        <taxon>ecological metagenomes</taxon>
    </lineage>
</organism>